<protein>
    <submittedName>
        <fullName evidence="1">Uncharacterized protein</fullName>
    </submittedName>
</protein>
<keyword evidence="2" id="KW-1185">Reference proteome</keyword>
<dbReference type="AlphaFoldDB" id="A0A371HUT8"/>
<name>A0A371HUT8_MUCPR</name>
<sequence length="114" mass="12981">FAIVKSLKGCQGLDVVFLKTNQYKNLVISEVDTLSLRENPTIAQMKAYKKKKKNSSSFNKIVQSNGTKSTKMISNKDILCHNQILSALCDSICKSFYHTKLLLSYEKNFVKIWV</sequence>
<dbReference type="EMBL" id="QJKJ01001667">
    <property type="protein sequence ID" value="RDY06551.1"/>
    <property type="molecule type" value="Genomic_DNA"/>
</dbReference>
<accession>A0A371HUT8</accession>
<gene>
    <name evidence="1" type="ORF">CR513_09445</name>
</gene>
<feature type="non-terminal residue" evidence="1">
    <location>
        <position position="1"/>
    </location>
</feature>
<organism evidence="1 2">
    <name type="scientific">Mucuna pruriens</name>
    <name type="common">Velvet bean</name>
    <name type="synonym">Dolichos pruriens</name>
    <dbReference type="NCBI Taxonomy" id="157652"/>
    <lineage>
        <taxon>Eukaryota</taxon>
        <taxon>Viridiplantae</taxon>
        <taxon>Streptophyta</taxon>
        <taxon>Embryophyta</taxon>
        <taxon>Tracheophyta</taxon>
        <taxon>Spermatophyta</taxon>
        <taxon>Magnoliopsida</taxon>
        <taxon>eudicotyledons</taxon>
        <taxon>Gunneridae</taxon>
        <taxon>Pentapetalae</taxon>
        <taxon>rosids</taxon>
        <taxon>fabids</taxon>
        <taxon>Fabales</taxon>
        <taxon>Fabaceae</taxon>
        <taxon>Papilionoideae</taxon>
        <taxon>50 kb inversion clade</taxon>
        <taxon>NPAAA clade</taxon>
        <taxon>indigoferoid/millettioid clade</taxon>
        <taxon>Phaseoleae</taxon>
        <taxon>Mucuna</taxon>
    </lineage>
</organism>
<evidence type="ECO:0000313" key="1">
    <source>
        <dbReference type="EMBL" id="RDY06551.1"/>
    </source>
</evidence>
<evidence type="ECO:0000313" key="2">
    <source>
        <dbReference type="Proteomes" id="UP000257109"/>
    </source>
</evidence>
<feature type="non-terminal residue" evidence="1">
    <location>
        <position position="114"/>
    </location>
</feature>
<dbReference type="Proteomes" id="UP000257109">
    <property type="component" value="Unassembled WGS sequence"/>
</dbReference>
<comment type="caution">
    <text evidence="1">The sequence shown here is derived from an EMBL/GenBank/DDBJ whole genome shotgun (WGS) entry which is preliminary data.</text>
</comment>
<reference evidence="1" key="1">
    <citation type="submission" date="2018-05" db="EMBL/GenBank/DDBJ databases">
        <title>Draft genome of Mucuna pruriens seed.</title>
        <authorList>
            <person name="Nnadi N.E."/>
            <person name="Vos R."/>
            <person name="Hasami M.H."/>
            <person name="Devisetty U.K."/>
            <person name="Aguiy J.C."/>
        </authorList>
    </citation>
    <scope>NUCLEOTIDE SEQUENCE [LARGE SCALE GENOMIC DNA]</scope>
    <source>
        <strain evidence="1">JCA_2017</strain>
    </source>
</reference>
<proteinExistence type="predicted"/>